<protein>
    <submittedName>
        <fullName evidence="2">NAD-dependent epimerase/dehydratase</fullName>
    </submittedName>
</protein>
<evidence type="ECO:0000313" key="3">
    <source>
        <dbReference type="Proteomes" id="UP000233731"/>
    </source>
</evidence>
<dbReference type="EMBL" id="PCHJ01000005">
    <property type="protein sequence ID" value="PKV10375.1"/>
    <property type="molecule type" value="Genomic_DNA"/>
</dbReference>
<dbReference type="InterPro" id="IPR036291">
    <property type="entry name" value="NAD(P)-bd_dom_sf"/>
</dbReference>
<reference evidence="2 3" key="1">
    <citation type="submission" date="2017-10" db="EMBL/GenBank/DDBJ databases">
        <title>Bifidobacterium genomics.</title>
        <authorList>
            <person name="Lugli G.A."/>
            <person name="Milani C."/>
            <person name="Mancabelli L."/>
        </authorList>
    </citation>
    <scope>NUCLEOTIDE SEQUENCE [LARGE SCALE GENOMIC DNA]</scope>
    <source>
        <strain evidence="2 3">1460B</strain>
    </source>
</reference>
<dbReference type="Proteomes" id="UP000233731">
    <property type="component" value="Unassembled WGS sequence"/>
</dbReference>
<comment type="caution">
    <text evidence="2">The sequence shown here is derived from an EMBL/GenBank/DDBJ whole genome shotgun (WGS) entry which is preliminary data.</text>
</comment>
<gene>
    <name evidence="2" type="ORF">CQR44_0115</name>
</gene>
<accession>A0A2N3RCZ8</accession>
<dbReference type="SUPFAM" id="SSF51735">
    <property type="entry name" value="NAD(P)-binding Rossmann-fold domains"/>
    <property type="match status" value="1"/>
</dbReference>
<dbReference type="Gene3D" id="3.40.50.720">
    <property type="entry name" value="NAD(P)-binding Rossmann-like Domain"/>
    <property type="match status" value="1"/>
</dbReference>
<dbReference type="CDD" id="cd05243">
    <property type="entry name" value="SDR_a5"/>
    <property type="match status" value="1"/>
</dbReference>
<sequence length="238" mass="25486">MESIRIGRTKTHMRRKQINMGKRIILVGATGRVGALTCADLVKAGQEVVACARGASKIPASQQVEPMTLDLHDPLSQVTDAFRKSHADGVVFTAGSRGKDINQIDALGAMKTIEAAKAVGITRYVMLGAMYAADWLRWEQPQVKPAIDALADYYVTKNMADQYLISSGLDYTIIEPGSLTEQEGTGTIQVEPDGPGPIPIADVAQCLADCVDLEQTIGRIYNIIGGSTPISKALTANQ</sequence>
<feature type="domain" description="NAD(P)-binding" evidence="1">
    <location>
        <begin position="28"/>
        <end position="212"/>
    </location>
</feature>
<organism evidence="2 3">
    <name type="scientific">Bifidobacterium asteroides</name>
    <dbReference type="NCBI Taxonomy" id="1684"/>
    <lineage>
        <taxon>Bacteria</taxon>
        <taxon>Bacillati</taxon>
        <taxon>Actinomycetota</taxon>
        <taxon>Actinomycetes</taxon>
        <taxon>Bifidobacteriales</taxon>
        <taxon>Bifidobacteriaceae</taxon>
        <taxon>Bifidobacterium</taxon>
    </lineage>
</organism>
<dbReference type="PANTHER" id="PTHR15020:SF50">
    <property type="entry name" value="UPF0659 PROTEIN YMR090W"/>
    <property type="match status" value="1"/>
</dbReference>
<proteinExistence type="predicted"/>
<name>A0A2N3RCZ8_9BIFI</name>
<dbReference type="AlphaFoldDB" id="A0A2N3RCZ8"/>
<dbReference type="InterPro" id="IPR016040">
    <property type="entry name" value="NAD(P)-bd_dom"/>
</dbReference>
<dbReference type="Pfam" id="PF13460">
    <property type="entry name" value="NAD_binding_10"/>
    <property type="match status" value="1"/>
</dbReference>
<evidence type="ECO:0000313" key="2">
    <source>
        <dbReference type="EMBL" id="PKV10375.1"/>
    </source>
</evidence>
<dbReference type="PANTHER" id="PTHR15020">
    <property type="entry name" value="FLAVIN REDUCTASE-RELATED"/>
    <property type="match status" value="1"/>
</dbReference>
<evidence type="ECO:0000259" key="1">
    <source>
        <dbReference type="Pfam" id="PF13460"/>
    </source>
</evidence>